<evidence type="ECO:0000256" key="2">
    <source>
        <dbReference type="SAM" id="Phobius"/>
    </source>
</evidence>
<dbReference type="InterPro" id="IPR019554">
    <property type="entry name" value="Soluble_ligand-bd"/>
</dbReference>
<dbReference type="PANTHER" id="PTHR21180:SF32">
    <property type="entry name" value="ENDONUCLEASE_EXONUCLEASE_PHOSPHATASE FAMILY DOMAIN-CONTAINING PROTEIN 1"/>
    <property type="match status" value="1"/>
</dbReference>
<accession>A0ABT5GLB9</accession>
<dbReference type="InterPro" id="IPR010994">
    <property type="entry name" value="RuvA_2-like"/>
</dbReference>
<protein>
    <submittedName>
        <fullName evidence="4">Helix-hairpin-helix domain-containing protein</fullName>
    </submittedName>
</protein>
<dbReference type="Pfam" id="PF10531">
    <property type="entry name" value="SLBB"/>
    <property type="match status" value="1"/>
</dbReference>
<name>A0ABT5GLB9_9MICO</name>
<dbReference type="Pfam" id="PF12836">
    <property type="entry name" value="HHH_3"/>
    <property type="match status" value="1"/>
</dbReference>
<evidence type="ECO:0000313" key="5">
    <source>
        <dbReference type="Proteomes" id="UP001150259"/>
    </source>
</evidence>
<keyword evidence="2" id="KW-0472">Membrane</keyword>
<evidence type="ECO:0000313" key="4">
    <source>
        <dbReference type="EMBL" id="MDC5698665.1"/>
    </source>
</evidence>
<dbReference type="RefSeq" id="WP_272463231.1">
    <property type="nucleotide sequence ID" value="NZ_JAPFQL010000078.1"/>
</dbReference>
<evidence type="ECO:0000259" key="3">
    <source>
        <dbReference type="Pfam" id="PF10531"/>
    </source>
</evidence>
<dbReference type="PANTHER" id="PTHR21180">
    <property type="entry name" value="ENDONUCLEASE/EXONUCLEASE/PHOSPHATASE FAMILY DOMAIN-CONTAINING PROTEIN 1"/>
    <property type="match status" value="1"/>
</dbReference>
<keyword evidence="2" id="KW-1133">Transmembrane helix</keyword>
<reference evidence="4 5" key="1">
    <citation type="submission" date="2022-11" db="EMBL/GenBank/DDBJ databases">
        <title>Anaerobic phenanthrene biodegradation by a DNRA strain PheN6.</title>
        <authorList>
            <person name="Zhang Z."/>
        </authorList>
    </citation>
    <scope>NUCLEOTIDE SEQUENCE [LARGE SCALE GENOMIC DNA]</scope>
    <source>
        <strain evidence="4 5">PheN6</strain>
    </source>
</reference>
<dbReference type="SUPFAM" id="SSF47781">
    <property type="entry name" value="RuvA domain 2-like"/>
    <property type="match status" value="1"/>
</dbReference>
<feature type="transmembrane region" description="Helical" evidence="2">
    <location>
        <begin position="124"/>
        <end position="145"/>
    </location>
</feature>
<comment type="caution">
    <text evidence="4">The sequence shown here is derived from an EMBL/GenBank/DDBJ whole genome shotgun (WGS) entry which is preliminary data.</text>
</comment>
<keyword evidence="5" id="KW-1185">Reference proteome</keyword>
<feature type="region of interest" description="Disordered" evidence="1">
    <location>
        <begin position="21"/>
        <end position="74"/>
    </location>
</feature>
<dbReference type="InterPro" id="IPR051675">
    <property type="entry name" value="Endo/Exo/Phosphatase_dom_1"/>
</dbReference>
<dbReference type="Gene3D" id="3.10.560.10">
    <property type="entry name" value="Outer membrane lipoprotein wza domain like"/>
    <property type="match status" value="1"/>
</dbReference>
<feature type="region of interest" description="Disordered" evidence="1">
    <location>
        <begin position="165"/>
        <end position="199"/>
    </location>
</feature>
<evidence type="ECO:0000256" key="1">
    <source>
        <dbReference type="SAM" id="MobiDB-lite"/>
    </source>
</evidence>
<dbReference type="Gene3D" id="1.10.150.320">
    <property type="entry name" value="Photosystem II 12 kDa extrinsic protein"/>
    <property type="match status" value="1"/>
</dbReference>
<dbReference type="EMBL" id="JAPFQL010000078">
    <property type="protein sequence ID" value="MDC5698665.1"/>
    <property type="molecule type" value="Genomic_DNA"/>
</dbReference>
<feature type="domain" description="Soluble ligand binding" evidence="3">
    <location>
        <begin position="211"/>
        <end position="262"/>
    </location>
</feature>
<dbReference type="Proteomes" id="UP001150259">
    <property type="component" value="Unassembled WGS sequence"/>
</dbReference>
<organism evidence="4 5">
    <name type="scientific">Intrasporangium calvum</name>
    <dbReference type="NCBI Taxonomy" id="53358"/>
    <lineage>
        <taxon>Bacteria</taxon>
        <taxon>Bacillati</taxon>
        <taxon>Actinomycetota</taxon>
        <taxon>Actinomycetes</taxon>
        <taxon>Micrococcales</taxon>
        <taxon>Intrasporangiaceae</taxon>
        <taxon>Intrasporangium</taxon>
    </lineage>
</organism>
<sequence length="360" mass="35709">MPLSRVPTSPDLERVVQVLGGRVAERGVPATPGGGWVPRRPAGTAPAPGAEQQSPRAPKGAHPQPDPDSLGALGELVDLGADDSGARGRSAEHLEAALRRARRPGLLTVPASIRSGRVAVPSSAIVAVLALVVALGCAFAVRVLWAERAAEARLAADHAVRVDPGEGQVGSGDPAVASQSTPAAGQPSGAASLPPGTAGGIGSTDARAEVVVHVVGQVKRPGLVRLRGGARVADALEAAGGASRGADLAALNLARLVVDGEQVFVPRPGEPVPVAGQGSVLGAPAAGGGAAGGGAGAGPVNLNTADLAALDTLPGVGPVLAQRIVDWRTEHGRFSSVEELGEVSGIGDKMLSQLRPKVTV</sequence>
<keyword evidence="2" id="KW-0812">Transmembrane</keyword>
<proteinExistence type="predicted"/>
<gene>
    <name evidence="4" type="ORF">OO014_15525</name>
</gene>
<feature type="compositionally biased region" description="Low complexity" evidence="1">
    <location>
        <begin position="38"/>
        <end position="50"/>
    </location>
</feature>